<dbReference type="Gene3D" id="3.40.710.10">
    <property type="entry name" value="DD-peptidase/beta-lactamase superfamily"/>
    <property type="match status" value="1"/>
</dbReference>
<dbReference type="PANTHER" id="PTHR12544:SF29">
    <property type="entry name" value="GLUTAMINASE"/>
    <property type="match status" value="1"/>
</dbReference>
<dbReference type="PANTHER" id="PTHR12544">
    <property type="entry name" value="GLUTAMINASE"/>
    <property type="match status" value="1"/>
</dbReference>
<dbReference type="InterPro" id="IPR012338">
    <property type="entry name" value="Beta-lactam/transpept-like"/>
</dbReference>
<comment type="catalytic activity">
    <reaction evidence="5 6">
        <text>L-glutamine + H2O = L-glutamate + NH4(+)</text>
        <dbReference type="Rhea" id="RHEA:15889"/>
        <dbReference type="ChEBI" id="CHEBI:15377"/>
        <dbReference type="ChEBI" id="CHEBI:28938"/>
        <dbReference type="ChEBI" id="CHEBI:29985"/>
        <dbReference type="ChEBI" id="CHEBI:58359"/>
        <dbReference type="EC" id="3.5.1.2"/>
    </reaction>
</comment>
<keyword evidence="6" id="KW-0007">Acetylation</keyword>
<feature type="binding site" evidence="6">
    <location>
        <position position="257"/>
    </location>
    <ligand>
        <name>substrate</name>
    </ligand>
</feature>
<evidence type="ECO:0000313" key="7">
    <source>
        <dbReference type="EMBL" id="GFZ82374.1"/>
    </source>
</evidence>
<dbReference type="NCBIfam" id="TIGR03814">
    <property type="entry name" value="Gln_ase"/>
    <property type="match status" value="1"/>
</dbReference>
<dbReference type="Pfam" id="PF04960">
    <property type="entry name" value="Glutaminase"/>
    <property type="match status" value="1"/>
</dbReference>
<comment type="subunit">
    <text evidence="2 6">Homotetramer.</text>
</comment>
<dbReference type="InterPro" id="IPR015868">
    <property type="entry name" value="Glutaminase"/>
</dbReference>
<dbReference type="EMBL" id="BMHE01000013">
    <property type="protein sequence ID" value="GFZ82374.1"/>
    <property type="molecule type" value="Genomic_DNA"/>
</dbReference>
<comment type="caution">
    <text evidence="7">The sequence shown here is derived from an EMBL/GenBank/DDBJ whole genome shotgun (WGS) entry which is preliminary data.</text>
</comment>
<feature type="binding site" evidence="6">
    <location>
        <position position="205"/>
    </location>
    <ligand>
        <name>substrate</name>
    </ligand>
</feature>
<feature type="binding site" evidence="6">
    <location>
        <position position="275"/>
    </location>
    <ligand>
        <name>substrate</name>
    </ligand>
</feature>
<protein>
    <recommendedName>
        <fullName evidence="3 6">Glutaminase</fullName>
        <ecNumber evidence="3 6">3.5.1.2</ecNumber>
    </recommendedName>
</protein>
<keyword evidence="8" id="KW-1185">Reference proteome</keyword>
<keyword evidence="4 6" id="KW-0378">Hydrolase</keyword>
<evidence type="ECO:0000256" key="1">
    <source>
        <dbReference type="ARBA" id="ARBA00011076"/>
    </source>
</evidence>
<evidence type="ECO:0000256" key="3">
    <source>
        <dbReference type="ARBA" id="ARBA00012918"/>
    </source>
</evidence>
<evidence type="ECO:0000256" key="2">
    <source>
        <dbReference type="ARBA" id="ARBA00011881"/>
    </source>
</evidence>
<accession>A0ABQ1EQV5</accession>
<reference evidence="8" key="1">
    <citation type="journal article" date="2019" name="Int. J. Syst. Evol. Microbiol.">
        <title>The Global Catalogue of Microorganisms (GCM) 10K type strain sequencing project: providing services to taxonomists for standard genome sequencing and annotation.</title>
        <authorList>
            <consortium name="The Broad Institute Genomics Platform"/>
            <consortium name="The Broad Institute Genome Sequencing Center for Infectious Disease"/>
            <person name="Wu L."/>
            <person name="Ma J."/>
        </authorList>
    </citation>
    <scope>NUCLEOTIDE SEQUENCE [LARGE SCALE GENOMIC DNA]</scope>
    <source>
        <strain evidence="8">CGMCC 1.15043</strain>
    </source>
</reference>
<feature type="binding site" evidence="6">
    <location>
        <position position="77"/>
    </location>
    <ligand>
        <name>substrate</name>
    </ligand>
</feature>
<comment type="similarity">
    <text evidence="1 6">Belongs to the glutaminase family.</text>
</comment>
<gene>
    <name evidence="6 7" type="primary">glsA</name>
    <name evidence="7" type="ORF">GCM10008018_30340</name>
</gene>
<evidence type="ECO:0000256" key="4">
    <source>
        <dbReference type="ARBA" id="ARBA00022801"/>
    </source>
</evidence>
<feature type="binding site" evidence="6">
    <location>
        <position position="174"/>
    </location>
    <ligand>
        <name>substrate</name>
    </ligand>
</feature>
<proteinExistence type="inferred from homology"/>
<dbReference type="Proteomes" id="UP000615455">
    <property type="component" value="Unassembled WGS sequence"/>
</dbReference>
<sequence length="321" mass="35131">MDLKMSHHIEEQSWKQLTSHLAEWVADSHKHTTDGHVASYIPELANAPSDVLGICIMDAGGLTVVAGDSDFRFTLQSISKVFTLIMALMDRGEAIVFSKVGMEPTGDDFNSMLKLELVEPGIPFNPLINAGAIAISSLIAGKDSEEQVARILQFFREVAHNPTLEINQAVFQSESDTAHRNRSLAYFLKDNGVLDSEVDDVLRTYFSHCSIEVNCTDLARMALVLAHNGVDPIRNQRLIPRRFVQIAKTFMFTCGMYNASGEFAMNVGIPAKSGVSGSILSMVPGQYGIGVVSPPLNRKGNSTAGVHLLGKLSQEFDWSLF</sequence>
<organism evidence="7 8">
    <name type="scientific">Paenibacillus marchantiophytorum</name>
    <dbReference type="NCBI Taxonomy" id="1619310"/>
    <lineage>
        <taxon>Bacteria</taxon>
        <taxon>Bacillati</taxon>
        <taxon>Bacillota</taxon>
        <taxon>Bacilli</taxon>
        <taxon>Bacillales</taxon>
        <taxon>Paenibacillaceae</taxon>
        <taxon>Paenibacillus</taxon>
    </lineage>
</organism>
<evidence type="ECO:0000256" key="6">
    <source>
        <dbReference type="HAMAP-Rule" id="MF_00313"/>
    </source>
</evidence>
<name>A0ABQ1EQV5_9BACL</name>
<feature type="binding site" evidence="6">
    <location>
        <position position="181"/>
    </location>
    <ligand>
        <name>substrate</name>
    </ligand>
</feature>
<dbReference type="HAMAP" id="MF_00313">
    <property type="entry name" value="Glutaminase"/>
    <property type="match status" value="1"/>
</dbReference>
<dbReference type="EC" id="3.5.1.2" evidence="3 6"/>
<evidence type="ECO:0000313" key="8">
    <source>
        <dbReference type="Proteomes" id="UP000615455"/>
    </source>
</evidence>
<dbReference type="SUPFAM" id="SSF56601">
    <property type="entry name" value="beta-lactamase/transpeptidase-like"/>
    <property type="match status" value="1"/>
</dbReference>
<evidence type="ECO:0000256" key="5">
    <source>
        <dbReference type="ARBA" id="ARBA00049534"/>
    </source>
</evidence>
<feature type="binding site" evidence="6">
    <location>
        <position position="129"/>
    </location>
    <ligand>
        <name>substrate</name>
    </ligand>
</feature>